<proteinExistence type="predicted"/>
<keyword evidence="3 5" id="KW-1133">Transmembrane helix</keyword>
<dbReference type="Proteomes" id="UP001200470">
    <property type="component" value="Unassembled WGS sequence"/>
</dbReference>
<evidence type="ECO:0000259" key="6">
    <source>
        <dbReference type="Pfam" id="PF04357"/>
    </source>
</evidence>
<comment type="subcellular location">
    <subcellularLocation>
        <location evidence="1">Membrane</location>
        <topology evidence="1">Single-pass membrane protein</topology>
    </subcellularLocation>
</comment>
<dbReference type="EMBL" id="JADYTN010000035">
    <property type="protein sequence ID" value="MCF2564737.1"/>
    <property type="molecule type" value="Genomic_DNA"/>
</dbReference>
<feature type="transmembrane region" description="Helical" evidence="5">
    <location>
        <begin position="7"/>
        <end position="28"/>
    </location>
</feature>
<name>A0ABS9CK97_9BACT</name>
<evidence type="ECO:0000256" key="2">
    <source>
        <dbReference type="ARBA" id="ARBA00022692"/>
    </source>
</evidence>
<evidence type="ECO:0000256" key="4">
    <source>
        <dbReference type="ARBA" id="ARBA00023136"/>
    </source>
</evidence>
<dbReference type="PANTHER" id="PTHR36985">
    <property type="entry name" value="TRANSLOCATION AND ASSEMBLY MODULE SUBUNIT TAMB"/>
    <property type="match status" value="1"/>
</dbReference>
<evidence type="ECO:0000313" key="7">
    <source>
        <dbReference type="EMBL" id="MCF2564737.1"/>
    </source>
</evidence>
<feature type="domain" description="Translocation and assembly module TamB C-terminal" evidence="6">
    <location>
        <begin position="1094"/>
        <end position="1495"/>
    </location>
</feature>
<evidence type="ECO:0000256" key="5">
    <source>
        <dbReference type="SAM" id="Phobius"/>
    </source>
</evidence>
<dbReference type="InterPro" id="IPR007452">
    <property type="entry name" value="TamB_C"/>
</dbReference>
<dbReference type="Pfam" id="PF04357">
    <property type="entry name" value="TamB"/>
    <property type="match status" value="1"/>
</dbReference>
<evidence type="ECO:0000256" key="3">
    <source>
        <dbReference type="ARBA" id="ARBA00022989"/>
    </source>
</evidence>
<comment type="caution">
    <text evidence="7">The sequence shown here is derived from an EMBL/GenBank/DDBJ whole genome shotgun (WGS) entry which is preliminary data.</text>
</comment>
<accession>A0ABS9CK97</accession>
<keyword evidence="8" id="KW-1185">Reference proteome</keyword>
<dbReference type="RefSeq" id="WP_301638619.1">
    <property type="nucleotide sequence ID" value="NZ_JADYTN010000035.1"/>
</dbReference>
<protein>
    <submittedName>
        <fullName evidence="7">Translocation/assembly module TamB domain-containing protein</fullName>
    </submittedName>
</protein>
<keyword evidence="2 5" id="KW-0812">Transmembrane</keyword>
<gene>
    <name evidence="7" type="ORF">I6E12_11580</name>
</gene>
<reference evidence="7 8" key="1">
    <citation type="submission" date="2020-12" db="EMBL/GenBank/DDBJ databases">
        <title>Whole genome sequences of gut porcine anaerobes.</title>
        <authorList>
            <person name="Kubasova T."/>
            <person name="Jahodarova E."/>
            <person name="Rychlik I."/>
        </authorList>
    </citation>
    <scope>NUCLEOTIDE SEQUENCE [LARGE SCALE GENOMIC DNA]</scope>
    <source>
        <strain evidence="7 8">An925</strain>
    </source>
</reference>
<organism evidence="7 8">
    <name type="scientific">Xylanibacter brevis</name>
    <dbReference type="NCBI Taxonomy" id="83231"/>
    <lineage>
        <taxon>Bacteria</taxon>
        <taxon>Pseudomonadati</taxon>
        <taxon>Bacteroidota</taxon>
        <taxon>Bacteroidia</taxon>
        <taxon>Bacteroidales</taxon>
        <taxon>Prevotellaceae</taxon>
        <taxon>Xylanibacter</taxon>
    </lineage>
</organism>
<dbReference type="PANTHER" id="PTHR36985:SF1">
    <property type="entry name" value="TRANSLOCATION AND ASSEMBLY MODULE SUBUNIT TAMB"/>
    <property type="match status" value="1"/>
</dbReference>
<keyword evidence="4 5" id="KW-0472">Membrane</keyword>
<evidence type="ECO:0000256" key="1">
    <source>
        <dbReference type="ARBA" id="ARBA00004167"/>
    </source>
</evidence>
<sequence length="1549" mass="172171">MKKALWWIMGILLSPILLFLILTVLIYLPPVQNWVVDKVAQVASEKTGLTITIDHVNLSFPLDLGVDGMQVVQIDSVTGRPDTLMRVDRTVVDVQLLPLIDNRVVISQLEINRAQVNTLGMIAAARVKGEIGRFSVTSRGIDLDDETMELNGARLEDGRLDIALNDSVPEDTTTSENRWKIMADSIVVHQTSVAFHMPGDTMSVDAHLGHLCVRQADIDLGTQTYMVQSVDWTKGNLHYDQNFEPVVDGLDYNHLALDQIHIGIDSIYYHDPTLRMTFRELKVKEKCGLAITEMNGRMMMANGMLRLPSFRLKTPDSDLDVALDLPFSIMDVGSTEQLRLRLNAQLGKQDLMRFMGMMPQSFQRQWPNSPLTVKGVLSGNMMYMDFSGIDVSLPTAFHAQATGFVANLNTPAQLRSKIRFQAETGNIGFITGLLPKAIQRNYRIPNGIRANGLLEADAARYAADVTLREGRGTVKAKGALNANNMSYSANLQVRQLNLHHFMPHDSIYTLSADVQVKGHGTDFFSPRTMAQAEVQLHSLGYGSWTLDKAQATLDLRHGVAHVEVDSRNQLATGIVTLDALMNKKRLQATLTTDLQRLDLFHLRMVDNPLVVGLCGHIDASSNLQTTHYVNGIFNDLTIRDSSRVYRPRDITLFANLNPDTTEARLECGDLNLKLNASGSYEHLIASLTQVSGSIISQMEHKVIDQSAIRSLLPVMRLHVESQSDNPIANLLRTGQHIDYKNLHLDLETSPQKGINGDGYIHSLVYDGTRLDTINLKLLQYKDQLAFHGQVRNNKRNPQFVFNTLFNGVVQERGASVGLRFYDDKNQLGLRLGAKAEMVDSGISIHLLPDRPTLGYKEFSLNKDNYIFLGANNKVKADINLVADDGTGVKVYSTESDPDALQDITVSMNRFNLASITAVLPYVPRLGGLMEGDYHVVQHSSGRFSVVGSVAVSDMAYEGCKWGDISSEIIYLQKEDDAHAVEARLMKDDEEIGVLSGTYYNAGEGSLDAVLQLQRLPLELVNGFVPNQIAGLEGFAEGELTIKGPLNKPQVNGELMLENSYLVSVPYGMKLRFDDDPVRIVGSNLLLENFNVYAHNDNPLTIMGNVNFSDLDHITVDMRMRAANYQIIDAKENSRSEAYGKAFVNFMGRMNGELSNLTMRGKLDVLGSTDMRYILRDSPLSTDNQLDELVKFTDFSDTTQTVVNRPDLAGFNMNLTMEVSKGAHVIAYLNADHSNYVDLMGGGTLRMTYNPADNLQLTGKYTLSNGEMKYSLPVIPLKTFVIQDGSYIEFTGDMMNPTLHITATEATKATVTGSNGVGRSVDFTCGVIITRTLNDMGLEFTLDAPEDMQLHSELQAMSVERRGKLAVSMLTTGMYLSEGNTNAFSMNSALSSFLNSEINQITGNALRTLDLSFGLDNSTDAAGNMHTDYSFKFAKRFWNNRLKVVVGGKVSSGSEYQNGTESVFDNVTLEYRLDDSANKYVTFFYDNNAYDWLDGYTQKYGAGFVWRRTLQTFSDIIRFRSGNTPLYVPPTPMRTDSLKRDSVRVVNLNK</sequence>
<evidence type="ECO:0000313" key="8">
    <source>
        <dbReference type="Proteomes" id="UP001200470"/>
    </source>
</evidence>